<sequence length="103" mass="11417">MSPTSQRRQRVHLFVLAVLCALLLASAPTPAVAEHSSWQRSHARRSLDARAHQVQQQRRYPEAAPLPIMPGVAGIERELKGLERREPATSPQSQAAEVPTHDI</sequence>
<keyword evidence="4" id="KW-1185">Reference proteome</keyword>
<feature type="region of interest" description="Disordered" evidence="1">
    <location>
        <begin position="31"/>
        <end position="67"/>
    </location>
</feature>
<accession>A0A0H2RQ96</accession>
<gene>
    <name evidence="3" type="ORF">SCHPADRAFT_670947</name>
</gene>
<feature type="chain" id="PRO_5005202035" evidence="2">
    <location>
        <begin position="34"/>
        <end position="103"/>
    </location>
</feature>
<dbReference type="InParanoid" id="A0A0H2RQ96"/>
<evidence type="ECO:0000313" key="4">
    <source>
        <dbReference type="Proteomes" id="UP000053477"/>
    </source>
</evidence>
<feature type="signal peptide" evidence="2">
    <location>
        <begin position="1"/>
        <end position="33"/>
    </location>
</feature>
<protein>
    <submittedName>
        <fullName evidence="3">Uncharacterized protein</fullName>
    </submittedName>
</protein>
<dbReference type="AlphaFoldDB" id="A0A0H2RQ96"/>
<evidence type="ECO:0000256" key="2">
    <source>
        <dbReference type="SAM" id="SignalP"/>
    </source>
</evidence>
<feature type="region of interest" description="Disordered" evidence="1">
    <location>
        <begin position="81"/>
        <end position="103"/>
    </location>
</feature>
<keyword evidence="2" id="KW-0732">Signal</keyword>
<evidence type="ECO:0000256" key="1">
    <source>
        <dbReference type="SAM" id="MobiDB-lite"/>
    </source>
</evidence>
<reference evidence="3 4" key="1">
    <citation type="submission" date="2015-04" db="EMBL/GenBank/DDBJ databases">
        <title>Complete genome sequence of Schizopora paradoxa KUC8140, a cosmopolitan wood degrader in East Asia.</title>
        <authorList>
            <consortium name="DOE Joint Genome Institute"/>
            <person name="Min B."/>
            <person name="Park H."/>
            <person name="Jang Y."/>
            <person name="Kim J.-J."/>
            <person name="Kim K.H."/>
            <person name="Pangilinan J."/>
            <person name="Lipzen A."/>
            <person name="Riley R."/>
            <person name="Grigoriev I.V."/>
            <person name="Spatafora J.W."/>
            <person name="Choi I.-G."/>
        </authorList>
    </citation>
    <scope>NUCLEOTIDE SEQUENCE [LARGE SCALE GENOMIC DNA]</scope>
    <source>
        <strain evidence="3 4">KUC8140</strain>
    </source>
</reference>
<evidence type="ECO:0000313" key="3">
    <source>
        <dbReference type="EMBL" id="KLO06961.1"/>
    </source>
</evidence>
<proteinExistence type="predicted"/>
<name>A0A0H2RQ96_9AGAM</name>
<dbReference type="EMBL" id="KQ086169">
    <property type="protein sequence ID" value="KLO06961.1"/>
    <property type="molecule type" value="Genomic_DNA"/>
</dbReference>
<organism evidence="3 4">
    <name type="scientific">Schizopora paradoxa</name>
    <dbReference type="NCBI Taxonomy" id="27342"/>
    <lineage>
        <taxon>Eukaryota</taxon>
        <taxon>Fungi</taxon>
        <taxon>Dikarya</taxon>
        <taxon>Basidiomycota</taxon>
        <taxon>Agaricomycotina</taxon>
        <taxon>Agaricomycetes</taxon>
        <taxon>Hymenochaetales</taxon>
        <taxon>Schizoporaceae</taxon>
        <taxon>Schizopora</taxon>
    </lineage>
</organism>
<dbReference type="Proteomes" id="UP000053477">
    <property type="component" value="Unassembled WGS sequence"/>
</dbReference>